<dbReference type="Pfam" id="PF00514">
    <property type="entry name" value="Arm"/>
    <property type="match status" value="1"/>
</dbReference>
<reference evidence="11" key="1">
    <citation type="journal article" date="2023" name="Science">
        <title>Genome structures resolve the early diversification of teleost fishes.</title>
        <authorList>
            <person name="Parey E."/>
            <person name="Louis A."/>
            <person name="Montfort J."/>
            <person name="Bouchez O."/>
            <person name="Roques C."/>
            <person name="Iampietro C."/>
            <person name="Lluch J."/>
            <person name="Castinel A."/>
            <person name="Donnadieu C."/>
            <person name="Desvignes T."/>
            <person name="Floi Bucao C."/>
            <person name="Jouanno E."/>
            <person name="Wen M."/>
            <person name="Mejri S."/>
            <person name="Dirks R."/>
            <person name="Jansen H."/>
            <person name="Henkel C."/>
            <person name="Chen W.J."/>
            <person name="Zahm M."/>
            <person name="Cabau C."/>
            <person name="Klopp C."/>
            <person name="Thompson A.W."/>
            <person name="Robinson-Rechavi M."/>
            <person name="Braasch I."/>
            <person name="Lecointre G."/>
            <person name="Bobe J."/>
            <person name="Postlethwait J.H."/>
            <person name="Berthelot C."/>
            <person name="Roest Crollius H."/>
            <person name="Guiguen Y."/>
        </authorList>
    </citation>
    <scope>NUCLEOTIDE SEQUENCE</scope>
    <source>
        <strain evidence="11">WJC10195</strain>
    </source>
</reference>
<dbReference type="Pfam" id="PF25598">
    <property type="entry name" value="ARM_PUB"/>
    <property type="match status" value="1"/>
</dbReference>
<evidence type="ECO:0000256" key="3">
    <source>
        <dbReference type="ARBA" id="ARBA00022554"/>
    </source>
</evidence>
<evidence type="ECO:0000313" key="12">
    <source>
        <dbReference type="Proteomes" id="UP001152622"/>
    </source>
</evidence>
<dbReference type="InterPro" id="IPR000225">
    <property type="entry name" value="Armadillo"/>
</dbReference>
<dbReference type="InterPro" id="IPR016024">
    <property type="entry name" value="ARM-type_fold"/>
</dbReference>
<gene>
    <name evidence="11" type="ORF">SKAU_G00207470</name>
</gene>
<feature type="region of interest" description="Disordered" evidence="9">
    <location>
        <begin position="566"/>
        <end position="588"/>
    </location>
</feature>
<proteinExistence type="inferred from homology"/>
<evidence type="ECO:0000313" key="11">
    <source>
        <dbReference type="EMBL" id="KAJ8353180.1"/>
    </source>
</evidence>
<dbReference type="GO" id="GO:0005774">
    <property type="term" value="C:vacuolar membrane"/>
    <property type="evidence" value="ECO:0007669"/>
    <property type="project" value="UniProtKB-SubCell"/>
</dbReference>
<protein>
    <recommendedName>
        <fullName evidence="7">Vacuolar protein 8</fullName>
    </recommendedName>
</protein>
<keyword evidence="6" id="KW-0449">Lipoprotein</keyword>
<evidence type="ECO:0000259" key="10">
    <source>
        <dbReference type="Pfam" id="PF25598"/>
    </source>
</evidence>
<sequence length="588" mass="64545">MGTTLCERCAELVEYLIAHVRRVSREIVEKIKECIQAIDHCCCMKRKRNGTTPRTFYKPLVQEHERLAAQELLQYLGSGSEFVLLGNECLHALNILAVSENHELQKSASVYLLHLSQHLPAALPSEFLEPYPALLWSCDLEVQRTTSLSLVNLLVEHNVNKELAVQMGMLEPILDLLESGDSTVQCNSCACVAMLATSDANREAIMAADGVLRILVLAKSYDPRIQRNAIGALLNLTRSEKVVGALCQEGALPVLALLLQSEDFEVQFYSCSALRNVAAMQKHHTRMLGIGDHFLLKSLLSLLSSPVEKISCQACLCLRNLSTNTRTQEELMALGCVSPLVILLRSPAVEKSESAITLLSALSQHPPNRDRLVEEGLVHAVDKLLLHSSSNNILSLGSITVANLSTTPTGQQAMMDSQCVFRLLEALAPTSTREEAQLCVASCLHHLTCLEMLKTHIAEKMTTEHISHLVRYASQAENPELSFHAASIIGELGINVAPLLSPHSDAVLEYLQQFLKNQEVRFQQLAIATLSTLKNDGCFAAAVSGSAVQEQQLCKVQAQTERTSDLLSMFPPPSPSRTEQPLPAQNLD</sequence>
<accession>A0A9Q1F8D0</accession>
<dbReference type="Proteomes" id="UP001152622">
    <property type="component" value="Chromosome 7"/>
</dbReference>
<evidence type="ECO:0000256" key="5">
    <source>
        <dbReference type="ARBA" id="ARBA00023136"/>
    </source>
</evidence>
<dbReference type="GO" id="GO:0043495">
    <property type="term" value="F:protein-membrane adaptor activity"/>
    <property type="evidence" value="ECO:0007669"/>
    <property type="project" value="InterPro"/>
</dbReference>
<evidence type="ECO:0000256" key="6">
    <source>
        <dbReference type="ARBA" id="ARBA00023288"/>
    </source>
</evidence>
<feature type="repeat" description="ARM" evidence="8">
    <location>
        <begin position="250"/>
        <end position="278"/>
    </location>
</feature>
<keyword evidence="12" id="KW-1185">Reference proteome</keyword>
<dbReference type="Gene3D" id="1.25.10.10">
    <property type="entry name" value="Leucine-rich Repeat Variant"/>
    <property type="match status" value="2"/>
</dbReference>
<name>A0A9Q1F8D0_SYNKA</name>
<evidence type="ECO:0000256" key="9">
    <source>
        <dbReference type="SAM" id="MobiDB-lite"/>
    </source>
</evidence>
<dbReference type="InterPro" id="IPR045156">
    <property type="entry name" value="Vac8"/>
</dbReference>
<comment type="subcellular location">
    <subcellularLocation>
        <location evidence="1">Vacuole membrane</location>
        <topology evidence="1">Lipid-anchor</topology>
    </subcellularLocation>
</comment>
<comment type="similarity">
    <text evidence="2">Belongs to the beta-catenin family.</text>
</comment>
<keyword evidence="3" id="KW-0926">Vacuole</keyword>
<keyword evidence="5" id="KW-0472">Membrane</keyword>
<dbReference type="PANTHER" id="PTHR47249:SF1">
    <property type="entry name" value="VACUOLAR PROTEIN 8"/>
    <property type="match status" value="1"/>
</dbReference>
<dbReference type="InterPro" id="IPR011989">
    <property type="entry name" value="ARM-like"/>
</dbReference>
<comment type="caution">
    <text evidence="11">The sequence shown here is derived from an EMBL/GenBank/DDBJ whole genome shotgun (WGS) entry which is preliminary data.</text>
</comment>
<evidence type="ECO:0000256" key="2">
    <source>
        <dbReference type="ARBA" id="ARBA00005462"/>
    </source>
</evidence>
<feature type="repeat" description="ARM" evidence="8">
    <location>
        <begin position="168"/>
        <end position="210"/>
    </location>
</feature>
<dbReference type="GO" id="GO:0071562">
    <property type="term" value="P:nucleus-vacuole junction assembly"/>
    <property type="evidence" value="ECO:0007669"/>
    <property type="project" value="InterPro"/>
</dbReference>
<feature type="domain" description="U-box" evidence="10">
    <location>
        <begin position="199"/>
        <end position="391"/>
    </location>
</feature>
<dbReference type="PANTHER" id="PTHR47249">
    <property type="entry name" value="VACUOLAR PROTEIN 8"/>
    <property type="match status" value="1"/>
</dbReference>
<organism evidence="11 12">
    <name type="scientific">Synaphobranchus kaupii</name>
    <name type="common">Kaup's arrowtooth eel</name>
    <dbReference type="NCBI Taxonomy" id="118154"/>
    <lineage>
        <taxon>Eukaryota</taxon>
        <taxon>Metazoa</taxon>
        <taxon>Chordata</taxon>
        <taxon>Craniata</taxon>
        <taxon>Vertebrata</taxon>
        <taxon>Euteleostomi</taxon>
        <taxon>Actinopterygii</taxon>
        <taxon>Neopterygii</taxon>
        <taxon>Teleostei</taxon>
        <taxon>Anguilliformes</taxon>
        <taxon>Synaphobranchidae</taxon>
        <taxon>Synaphobranchus</taxon>
    </lineage>
</organism>
<dbReference type="SUPFAM" id="SSF48371">
    <property type="entry name" value="ARM repeat"/>
    <property type="match status" value="1"/>
</dbReference>
<dbReference type="AlphaFoldDB" id="A0A9Q1F8D0"/>
<keyword evidence="4" id="KW-0677">Repeat</keyword>
<dbReference type="SMART" id="SM00185">
    <property type="entry name" value="ARM"/>
    <property type="match status" value="7"/>
</dbReference>
<dbReference type="OrthoDB" id="7537227at2759"/>
<evidence type="ECO:0000256" key="4">
    <source>
        <dbReference type="ARBA" id="ARBA00022737"/>
    </source>
</evidence>
<dbReference type="EMBL" id="JAINUF010000007">
    <property type="protein sequence ID" value="KAJ8353180.1"/>
    <property type="molecule type" value="Genomic_DNA"/>
</dbReference>
<evidence type="ECO:0000256" key="1">
    <source>
        <dbReference type="ARBA" id="ARBA00004592"/>
    </source>
</evidence>
<evidence type="ECO:0000256" key="8">
    <source>
        <dbReference type="PROSITE-ProRule" id="PRU00259"/>
    </source>
</evidence>
<evidence type="ECO:0000256" key="7">
    <source>
        <dbReference type="ARBA" id="ARBA00026209"/>
    </source>
</evidence>
<dbReference type="PROSITE" id="PS50176">
    <property type="entry name" value="ARM_REPEAT"/>
    <property type="match status" value="2"/>
</dbReference>
<dbReference type="InterPro" id="IPR058678">
    <property type="entry name" value="ARM_PUB"/>
</dbReference>